<evidence type="ECO:0000313" key="1">
    <source>
        <dbReference type="EMBL" id="AID58942.1"/>
    </source>
</evidence>
<protein>
    <submittedName>
        <fullName evidence="1">Uncharacterized protein</fullName>
    </submittedName>
</protein>
<dbReference type="RefSeq" id="YP_009124865.1">
    <property type="nucleotide sequence ID" value="NC_026590.1"/>
</dbReference>
<dbReference type="Proteomes" id="UP000027491">
    <property type="component" value="Segment"/>
</dbReference>
<proteinExistence type="predicted"/>
<organism evidence="1 2">
    <name type="scientific">Mycobacterium phage Gaia</name>
    <dbReference type="NCBI Taxonomy" id="1486472"/>
    <lineage>
        <taxon>Viruses</taxon>
        <taxon>Duplodnaviria</taxon>
        <taxon>Heunggongvirae</taxon>
        <taxon>Uroviricota</taxon>
        <taxon>Caudoviricetes</taxon>
        <taxon>Gaiavirus</taxon>
        <taxon>Gaiavirus gaia</taxon>
    </lineage>
</organism>
<sequence length="50" mass="5388">MTRCPHCGAEPYIGGSHYRKNPYSSDTIPVCKIPHAKPASPGYLSLGEAE</sequence>
<accession>A0A068F1W9</accession>
<reference evidence="1 2" key="1">
    <citation type="submission" date="2014-03" db="EMBL/GenBank/DDBJ databases">
        <authorList>
            <person name="Yoder B.A."/>
            <person name="Colicchio M.A."/>
            <person name="Schafer C.E."/>
            <person name="Abrahim M.R."/>
            <person name="Adkins N.L."/>
            <person name="Burke K.A."/>
            <person name="Churilla B.M."/>
            <person name="Cohen K.L."/>
            <person name="Fasoranti T.O."/>
            <person name="Genkil J.S."/>
            <person name="Kramer Z.J."/>
            <person name="Prout A.K."/>
            <person name="Schwarz A.G."/>
            <person name="Tish M."/>
            <person name="Vispute N."/>
            <person name="Wilkes K.E."/>
            <person name="Williams C.R."/>
            <person name="Xiao X."/>
            <person name="Yu V.J."/>
            <person name="Lapin J.S."/>
            <person name="Ott C.T."/>
            <person name="Walburn T.D."/>
            <person name="Bradley K.W."/>
            <person name="Clarke D.Q."/>
            <person name="Lewis M.F."/>
            <person name="Barker L.P."/>
            <person name="Bailey C."/>
            <person name="Asai D.J."/>
            <person name="Bowman C.A."/>
            <person name="Russell D.A."/>
            <person name="Pope W.H."/>
            <person name="Jacobs-Sera D."/>
            <person name="Hendrix R.W."/>
            <person name="Hatfull G.F."/>
        </authorList>
    </citation>
    <scope>NUCLEOTIDE SEQUENCE [LARGE SCALE GENOMIC DNA]</scope>
</reference>
<evidence type="ECO:0000313" key="2">
    <source>
        <dbReference type="Proteomes" id="UP000027491"/>
    </source>
</evidence>
<name>A0A068F1W9_9CAUD</name>
<dbReference type="EMBL" id="KJ567043">
    <property type="protein sequence ID" value="AID58942.1"/>
    <property type="molecule type" value="Genomic_DNA"/>
</dbReference>
<dbReference type="GeneID" id="23679629"/>
<keyword evidence="2" id="KW-1185">Reference proteome</keyword>
<dbReference type="KEGG" id="vg:23679629"/>
<gene>
    <name evidence="1" type="primary">123</name>
    <name evidence="1" type="ORF">PBI_GAIA_123</name>
</gene>